<gene>
    <name evidence="1" type="ORF">DLNHIDIE_00073</name>
</gene>
<dbReference type="EMBL" id="SZUV01000001">
    <property type="protein sequence ID" value="TQN50221.1"/>
    <property type="molecule type" value="Genomic_DNA"/>
</dbReference>
<organism evidence="1 2">
    <name type="scientific">Acidithiobacillus thiooxidans ATCC 19377</name>
    <dbReference type="NCBI Taxonomy" id="637390"/>
    <lineage>
        <taxon>Bacteria</taxon>
        <taxon>Pseudomonadati</taxon>
        <taxon>Pseudomonadota</taxon>
        <taxon>Acidithiobacillia</taxon>
        <taxon>Acidithiobacillales</taxon>
        <taxon>Acidithiobacillaceae</taxon>
        <taxon>Acidithiobacillus</taxon>
    </lineage>
</organism>
<protein>
    <submittedName>
        <fullName evidence="1">Uncharacterized protein</fullName>
    </submittedName>
</protein>
<comment type="caution">
    <text evidence="1">The sequence shown here is derived from an EMBL/GenBank/DDBJ whole genome shotgun (WGS) entry which is preliminary data.</text>
</comment>
<dbReference type="Proteomes" id="UP000315403">
    <property type="component" value="Unassembled WGS sequence"/>
</dbReference>
<reference evidence="1 2" key="1">
    <citation type="submission" date="2019-03" db="EMBL/GenBank/DDBJ databases">
        <title>New insights into Acidothiobacillus thiooxidans sulfur metabolism through coupled gene expression, solution geochemistry, microscopy and spectroscopy analyses.</title>
        <authorList>
            <person name="Camacho D."/>
            <person name="Frazao R."/>
            <person name="Fouillen A."/>
            <person name="Nanci A."/>
            <person name="Lang B.F."/>
            <person name="Apte S.C."/>
            <person name="Baron C."/>
            <person name="Warren L.A."/>
        </authorList>
    </citation>
    <scope>NUCLEOTIDE SEQUENCE [LARGE SCALE GENOMIC DNA]</scope>
    <source>
        <strain evidence="1 2">ATCC 19377</strain>
    </source>
</reference>
<proteinExistence type="predicted"/>
<dbReference type="AlphaFoldDB" id="A0A543Q1M1"/>
<sequence length="178" mass="20827">MSKKASPVPRPVLRWYFRDRSGHRFGPYTDAKEIRAILTNHCVGKSFEPTLEGFAGIVRQGTEFVMEDTELNPVCPGDWLNAEKGKRRKVITAAYEKRRGHHVYRVGPVAGIHKARHWKMWQTPGFGRKVRDTGHGCPEDGEPQIRVKLRVCDYAWDDFAPCRTRKSWKHYRDHQWRE</sequence>
<evidence type="ECO:0000313" key="1">
    <source>
        <dbReference type="EMBL" id="TQN50221.1"/>
    </source>
</evidence>
<evidence type="ECO:0000313" key="2">
    <source>
        <dbReference type="Proteomes" id="UP000315403"/>
    </source>
</evidence>
<dbReference type="RefSeq" id="WP_142086091.1">
    <property type="nucleotide sequence ID" value="NZ_SZUV01000001.1"/>
</dbReference>
<name>A0A543Q1M1_ACITH</name>
<accession>A0A543Q1M1</accession>